<keyword evidence="9" id="KW-1185">Reference proteome</keyword>
<comment type="caution">
    <text evidence="8">The sequence shown here is derived from an EMBL/GenBank/DDBJ whole genome shotgun (WGS) entry which is preliminary data.</text>
</comment>
<evidence type="ECO:0000313" key="8">
    <source>
        <dbReference type="EMBL" id="NNJ25334.1"/>
    </source>
</evidence>
<sequence>MDFTQFPLWGNALLLAGAGVVVWLAGGRLARNADRIGAATGMSEALAGALLLGVATSLPEIATTVSAGMLGNASLAVNNLFGGVAMQLAVLAIIDFWLVKGALTYFSPDSTLLLGGVLLILQVGVSIVAVAIGDVAVLGHVGAWPFLLGGLYVASLYFMNRYAKRDVWTPSSLPDDESDSPPATSANGSAERGSTERDSTERDSAGEGAEPPLFSAGLQFSLAAALVLVGGWVVASASDALSAQTGLSGGFVGATLVALTTSLPEISTTAGAVRAGNYTMAIANIFGTNTLEIALLLPSDLTYTAGPIVDAVDNAALMTAGLSVVLTAIYLWGLLERRNRTVLNLGVDSAGVLAAYAVGLVLLYFGADSPA</sequence>
<dbReference type="PANTHER" id="PTHR10846:SF8">
    <property type="entry name" value="INNER MEMBRANE PROTEIN YRBG"/>
    <property type="match status" value="1"/>
</dbReference>
<name>A0ABX1VBA8_9PLAN</name>
<evidence type="ECO:0000259" key="7">
    <source>
        <dbReference type="Pfam" id="PF01699"/>
    </source>
</evidence>
<keyword evidence="4 6" id="KW-0472">Membrane</keyword>
<evidence type="ECO:0000256" key="5">
    <source>
        <dbReference type="SAM" id="MobiDB-lite"/>
    </source>
</evidence>
<comment type="subcellular location">
    <subcellularLocation>
        <location evidence="1">Membrane</location>
        <topology evidence="1">Multi-pass membrane protein</topology>
    </subcellularLocation>
</comment>
<feature type="region of interest" description="Disordered" evidence="5">
    <location>
        <begin position="170"/>
        <end position="208"/>
    </location>
</feature>
<feature type="transmembrane region" description="Helical" evidence="6">
    <location>
        <begin position="46"/>
        <end position="68"/>
    </location>
</feature>
<dbReference type="Proteomes" id="UP000609651">
    <property type="component" value="Unassembled WGS sequence"/>
</dbReference>
<accession>A0ABX1VBA8</accession>
<dbReference type="EMBL" id="WTPX01000032">
    <property type="protein sequence ID" value="NNJ25334.1"/>
    <property type="molecule type" value="Genomic_DNA"/>
</dbReference>
<feature type="transmembrane region" description="Helical" evidence="6">
    <location>
        <begin position="213"/>
        <end position="235"/>
    </location>
</feature>
<dbReference type="PANTHER" id="PTHR10846">
    <property type="entry name" value="SODIUM/POTASSIUM/CALCIUM EXCHANGER"/>
    <property type="match status" value="1"/>
</dbReference>
<feature type="transmembrane region" description="Helical" evidence="6">
    <location>
        <begin position="6"/>
        <end position="25"/>
    </location>
</feature>
<evidence type="ECO:0000256" key="1">
    <source>
        <dbReference type="ARBA" id="ARBA00004141"/>
    </source>
</evidence>
<evidence type="ECO:0000256" key="3">
    <source>
        <dbReference type="ARBA" id="ARBA00022989"/>
    </source>
</evidence>
<gene>
    <name evidence="8" type="ORF">LzC2_14040</name>
</gene>
<dbReference type="InterPro" id="IPR004837">
    <property type="entry name" value="NaCa_Exmemb"/>
</dbReference>
<evidence type="ECO:0000256" key="4">
    <source>
        <dbReference type="ARBA" id="ARBA00023136"/>
    </source>
</evidence>
<organism evidence="8 9">
    <name type="scientific">Alienimonas chondri</name>
    <dbReference type="NCBI Taxonomy" id="2681879"/>
    <lineage>
        <taxon>Bacteria</taxon>
        <taxon>Pseudomonadati</taxon>
        <taxon>Planctomycetota</taxon>
        <taxon>Planctomycetia</taxon>
        <taxon>Planctomycetales</taxon>
        <taxon>Planctomycetaceae</taxon>
        <taxon>Alienimonas</taxon>
    </lineage>
</organism>
<keyword evidence="3 6" id="KW-1133">Transmembrane helix</keyword>
<dbReference type="Gene3D" id="1.20.1420.30">
    <property type="entry name" value="NCX, central ion-binding region"/>
    <property type="match status" value="2"/>
</dbReference>
<feature type="domain" description="Sodium/calcium exchanger membrane region" evidence="7">
    <location>
        <begin position="12"/>
        <end position="158"/>
    </location>
</feature>
<evidence type="ECO:0000313" key="9">
    <source>
        <dbReference type="Proteomes" id="UP000609651"/>
    </source>
</evidence>
<dbReference type="RefSeq" id="WP_171185216.1">
    <property type="nucleotide sequence ID" value="NZ_WTPX01000032.1"/>
</dbReference>
<protein>
    <recommendedName>
        <fullName evidence="7">Sodium/calcium exchanger membrane region domain-containing protein</fullName>
    </recommendedName>
</protein>
<dbReference type="InterPro" id="IPR004481">
    <property type="entry name" value="K/Na/Ca-exchanger"/>
</dbReference>
<feature type="transmembrane region" description="Helical" evidence="6">
    <location>
        <begin position="138"/>
        <end position="159"/>
    </location>
</feature>
<evidence type="ECO:0000256" key="2">
    <source>
        <dbReference type="ARBA" id="ARBA00022692"/>
    </source>
</evidence>
<keyword evidence="2 6" id="KW-0812">Transmembrane</keyword>
<feature type="transmembrane region" description="Helical" evidence="6">
    <location>
        <begin position="275"/>
        <end position="295"/>
    </location>
</feature>
<feature type="transmembrane region" description="Helical" evidence="6">
    <location>
        <begin position="342"/>
        <end position="365"/>
    </location>
</feature>
<reference evidence="8 9" key="1">
    <citation type="journal article" date="2020" name="Syst. Appl. Microbiol.">
        <title>Alienimonas chondri sp. nov., a novel planctomycete isolated from the biofilm of the red alga Chondrus crispus.</title>
        <authorList>
            <person name="Vitorino I."/>
            <person name="Albuquerque L."/>
            <person name="Wiegand S."/>
            <person name="Kallscheuer N."/>
            <person name="da Costa M.S."/>
            <person name="Lobo-da-Cunha A."/>
            <person name="Jogler C."/>
            <person name="Lage O.M."/>
        </authorList>
    </citation>
    <scope>NUCLEOTIDE SEQUENCE [LARGE SCALE GENOMIC DNA]</scope>
    <source>
        <strain evidence="8 9">LzC2</strain>
    </source>
</reference>
<dbReference type="Pfam" id="PF01699">
    <property type="entry name" value="Na_Ca_ex"/>
    <property type="match status" value="2"/>
</dbReference>
<dbReference type="InterPro" id="IPR044880">
    <property type="entry name" value="NCX_ion-bd_dom_sf"/>
</dbReference>
<feature type="transmembrane region" description="Helical" evidence="6">
    <location>
        <begin position="111"/>
        <end position="132"/>
    </location>
</feature>
<proteinExistence type="predicted"/>
<feature type="domain" description="Sodium/calcium exchanger membrane region" evidence="7">
    <location>
        <begin position="219"/>
        <end position="364"/>
    </location>
</feature>
<feature type="compositionally biased region" description="Basic and acidic residues" evidence="5">
    <location>
        <begin position="193"/>
        <end position="205"/>
    </location>
</feature>
<feature type="transmembrane region" description="Helical" evidence="6">
    <location>
        <begin position="315"/>
        <end position="335"/>
    </location>
</feature>
<feature type="transmembrane region" description="Helical" evidence="6">
    <location>
        <begin position="241"/>
        <end position="263"/>
    </location>
</feature>
<feature type="transmembrane region" description="Helical" evidence="6">
    <location>
        <begin position="80"/>
        <end position="99"/>
    </location>
</feature>
<evidence type="ECO:0000256" key="6">
    <source>
        <dbReference type="SAM" id="Phobius"/>
    </source>
</evidence>